<dbReference type="EMBL" id="JAODUO010000508">
    <property type="protein sequence ID" value="KAK2179178.1"/>
    <property type="molecule type" value="Genomic_DNA"/>
</dbReference>
<dbReference type="SUPFAM" id="SSF50978">
    <property type="entry name" value="WD40 repeat-like"/>
    <property type="match status" value="1"/>
</dbReference>
<evidence type="ECO:0000313" key="1">
    <source>
        <dbReference type="EMBL" id="KAK2179178.1"/>
    </source>
</evidence>
<comment type="caution">
    <text evidence="1">The sequence shown here is derived from an EMBL/GenBank/DDBJ whole genome shotgun (WGS) entry which is preliminary data.</text>
</comment>
<proteinExistence type="predicted"/>
<name>A0AAD9KWV6_RIDPI</name>
<organism evidence="1 2">
    <name type="scientific">Ridgeia piscesae</name>
    <name type="common">Tubeworm</name>
    <dbReference type="NCBI Taxonomy" id="27915"/>
    <lineage>
        <taxon>Eukaryota</taxon>
        <taxon>Metazoa</taxon>
        <taxon>Spiralia</taxon>
        <taxon>Lophotrochozoa</taxon>
        <taxon>Annelida</taxon>
        <taxon>Polychaeta</taxon>
        <taxon>Sedentaria</taxon>
        <taxon>Canalipalpata</taxon>
        <taxon>Sabellida</taxon>
        <taxon>Siboglinidae</taxon>
        <taxon>Ridgeia</taxon>
    </lineage>
</organism>
<accession>A0AAD9KWV6</accession>
<dbReference type="InterPro" id="IPR049547">
    <property type="entry name" value="WDR93_beta-prop"/>
</dbReference>
<keyword evidence="2" id="KW-1185">Reference proteome</keyword>
<dbReference type="InterPro" id="IPR036322">
    <property type="entry name" value="WD40_repeat_dom_sf"/>
</dbReference>
<evidence type="ECO:0000313" key="2">
    <source>
        <dbReference type="Proteomes" id="UP001209878"/>
    </source>
</evidence>
<protein>
    <submittedName>
        <fullName evidence="1">Uncharacterized protein</fullName>
    </submittedName>
</protein>
<gene>
    <name evidence="1" type="ORF">NP493_505g03003</name>
</gene>
<reference evidence="1" key="1">
    <citation type="journal article" date="2023" name="Mol. Biol. Evol.">
        <title>Third-Generation Sequencing Reveals the Adaptive Role of the Epigenome in Three Deep-Sea Polychaetes.</title>
        <authorList>
            <person name="Perez M."/>
            <person name="Aroh O."/>
            <person name="Sun Y."/>
            <person name="Lan Y."/>
            <person name="Juniper S.K."/>
            <person name="Young C.R."/>
            <person name="Angers B."/>
            <person name="Qian P.Y."/>
        </authorList>
    </citation>
    <scope>NUCLEOTIDE SEQUENCE</scope>
    <source>
        <strain evidence="1">R07B-5</strain>
    </source>
</reference>
<sequence length="423" mass="47441">MGATQCQLPDQAERSQHKFTAPSLLLKVKPQSQVTGVNVPHKVSDISHLGDVIGTGTNHVMTSQHLDQRQTVFELNHQQHLKYMTPEDGFSLPMPTFHFLIDNKVASASPESHTSLTSSSGQSRSGLPTSVIVWWSGQSSVTHYSLVKPSKESKADIVWPLSSPVVSSCVSVATEFLALALDNNNIIIWNNYFGVPSKTVHLETEGKVMEMFFLDPSICQQERVTFPPYPTDSNKCLLIVSTDGQMDRIPYGMNEVNSPTTQVFSRAEKDDDFPTLVNTLSHFPQLIVTFHKNGKVFIGDISLRKVLCEVKLPDSYSLKSPWQPCAASAGNGQMLYLQGTKTDGETSDEIFVFALRSFPSLDRYRQKTQTEVPLIIHNTLSQRVNALFKDRMVHHSARVARMQARWRQLRVELDVMKHLQDCK</sequence>
<dbReference type="AlphaFoldDB" id="A0AAD9KWV6"/>
<dbReference type="Proteomes" id="UP001209878">
    <property type="component" value="Unassembled WGS sequence"/>
</dbReference>
<dbReference type="Pfam" id="PF21030">
    <property type="entry name" value="WDR93"/>
    <property type="match status" value="1"/>
</dbReference>